<dbReference type="Pfam" id="PF13177">
    <property type="entry name" value="DNA_pol3_delta2"/>
    <property type="match status" value="1"/>
</dbReference>
<dbReference type="InterPro" id="IPR027417">
    <property type="entry name" value="P-loop_NTPase"/>
</dbReference>
<keyword evidence="2" id="KW-1185">Reference proteome</keyword>
<evidence type="ECO:0000313" key="2">
    <source>
        <dbReference type="Proteomes" id="UP000051789"/>
    </source>
</evidence>
<name>A0A0R2C4Z2_9LACO</name>
<dbReference type="PANTHER" id="PTHR11669:SF8">
    <property type="entry name" value="DNA POLYMERASE III SUBUNIT DELTA"/>
    <property type="match status" value="1"/>
</dbReference>
<reference evidence="1 2" key="1">
    <citation type="journal article" date="2015" name="Genome Announc.">
        <title>Expanding the biotechnology potential of lactobacilli through comparative genomics of 213 strains and associated genera.</title>
        <authorList>
            <person name="Sun Z."/>
            <person name="Harris H.M."/>
            <person name="McCann A."/>
            <person name="Guo C."/>
            <person name="Argimon S."/>
            <person name="Zhang W."/>
            <person name="Yang X."/>
            <person name="Jeffery I.B."/>
            <person name="Cooney J.C."/>
            <person name="Kagawa T.F."/>
            <person name="Liu W."/>
            <person name="Song Y."/>
            <person name="Salvetti E."/>
            <person name="Wrobel A."/>
            <person name="Rasinkangas P."/>
            <person name="Parkhill J."/>
            <person name="Rea M.C."/>
            <person name="O'Sullivan O."/>
            <person name="Ritari J."/>
            <person name="Douillard F.P."/>
            <person name="Paul Ross R."/>
            <person name="Yang R."/>
            <person name="Briner A.E."/>
            <person name="Felis G.E."/>
            <person name="de Vos W.M."/>
            <person name="Barrangou R."/>
            <person name="Klaenhammer T.R."/>
            <person name="Caufield P.W."/>
            <person name="Cui Y."/>
            <person name="Zhang H."/>
            <person name="O'Toole P.W."/>
        </authorList>
    </citation>
    <scope>NUCLEOTIDE SEQUENCE [LARGE SCALE GENOMIC DNA]</scope>
    <source>
        <strain evidence="1 2">DSM 22698</strain>
    </source>
</reference>
<sequence>MLTGNHTDVLTIRPEGTTVKADAVRGLKAEMSKSGVEGNRRVFIIEDADRMTAAAANSLLKFFEEPYPGMLIILTTTNRNGLLPTVLSRAQVIQFPAPRRRDVEAQLVKAGVAASRAGVVARMTVSVDDGVALANDEDVAKRIHVMLQLVARLAAHDELAFPFIQTDVVKACPDRDSQRQFVRLLALAYSEAINRCYGAEAAVFKQDAGVAKLATLPGATVAAGMQIVLNAAAQIESNVNFQANMEQMVLLILRG</sequence>
<protein>
    <submittedName>
        <fullName evidence="1">DNA replication ATPase</fullName>
    </submittedName>
</protein>
<dbReference type="Proteomes" id="UP000051789">
    <property type="component" value="Unassembled WGS sequence"/>
</dbReference>
<dbReference type="STRING" id="1423810.FD19_GL001657"/>
<dbReference type="PANTHER" id="PTHR11669">
    <property type="entry name" value="REPLICATION FACTOR C / DNA POLYMERASE III GAMMA-TAU SUBUNIT"/>
    <property type="match status" value="1"/>
</dbReference>
<dbReference type="SUPFAM" id="SSF52540">
    <property type="entry name" value="P-loop containing nucleoside triphosphate hydrolases"/>
    <property type="match status" value="1"/>
</dbReference>
<dbReference type="Gene3D" id="3.40.50.300">
    <property type="entry name" value="P-loop containing nucleotide triphosphate hydrolases"/>
    <property type="match status" value="1"/>
</dbReference>
<accession>A0A0R2C4Z2</accession>
<dbReference type="PATRIC" id="fig|1423810.4.peg.1704"/>
<dbReference type="EMBL" id="AYZK01000005">
    <property type="protein sequence ID" value="KRM86801.1"/>
    <property type="molecule type" value="Genomic_DNA"/>
</dbReference>
<comment type="caution">
    <text evidence="1">The sequence shown here is derived from an EMBL/GenBank/DDBJ whole genome shotgun (WGS) entry which is preliminary data.</text>
</comment>
<dbReference type="AlphaFoldDB" id="A0A0R2C4Z2"/>
<dbReference type="InterPro" id="IPR050238">
    <property type="entry name" value="DNA_Rep/Repair_Clamp_Loader"/>
</dbReference>
<evidence type="ECO:0000313" key="1">
    <source>
        <dbReference type="EMBL" id="KRM86801.1"/>
    </source>
</evidence>
<proteinExistence type="predicted"/>
<dbReference type="GO" id="GO:0006261">
    <property type="term" value="P:DNA-templated DNA replication"/>
    <property type="evidence" value="ECO:0007669"/>
    <property type="project" value="TreeGrafter"/>
</dbReference>
<organism evidence="1 2">
    <name type="scientific">Lacticaseibacillus thailandensis DSM 22698 = JCM 13996</name>
    <dbReference type="NCBI Taxonomy" id="1423810"/>
    <lineage>
        <taxon>Bacteria</taxon>
        <taxon>Bacillati</taxon>
        <taxon>Bacillota</taxon>
        <taxon>Bacilli</taxon>
        <taxon>Lactobacillales</taxon>
        <taxon>Lactobacillaceae</taxon>
        <taxon>Lacticaseibacillus</taxon>
    </lineage>
</organism>
<gene>
    <name evidence="1" type="ORF">FD19_GL001657</name>
</gene>